<gene>
    <name evidence="3" type="ORF">GH714_010947</name>
</gene>
<evidence type="ECO:0000259" key="1">
    <source>
        <dbReference type="Pfam" id="PF05699"/>
    </source>
</evidence>
<dbReference type="InterPro" id="IPR025525">
    <property type="entry name" value="hAT-like_transposase_RNase-H"/>
</dbReference>
<dbReference type="PANTHER" id="PTHR23272">
    <property type="entry name" value="BED FINGER-RELATED"/>
    <property type="match status" value="1"/>
</dbReference>
<dbReference type="InterPro" id="IPR008906">
    <property type="entry name" value="HATC_C_dom"/>
</dbReference>
<dbReference type="SUPFAM" id="SSF53098">
    <property type="entry name" value="Ribonuclease H-like"/>
    <property type="match status" value="1"/>
</dbReference>
<dbReference type="AlphaFoldDB" id="A0A6A6LX84"/>
<dbReference type="Pfam" id="PF14372">
    <property type="entry name" value="hAT-like_RNase-H"/>
    <property type="match status" value="1"/>
</dbReference>
<accession>A0A6A6LX84</accession>
<feature type="domain" description="HAT C-terminal dimerisation" evidence="1">
    <location>
        <begin position="109"/>
        <end position="191"/>
    </location>
</feature>
<evidence type="ECO:0008006" key="5">
    <source>
        <dbReference type="Google" id="ProtNLM"/>
    </source>
</evidence>
<protein>
    <recommendedName>
        <fullName evidence="5">HAT C-terminal dimerisation domain-containing protein</fullName>
    </recommendedName>
</protein>
<dbReference type="Proteomes" id="UP000467840">
    <property type="component" value="Chromosome 9"/>
</dbReference>
<evidence type="ECO:0000313" key="3">
    <source>
        <dbReference type="EMBL" id="KAF2306070.1"/>
    </source>
</evidence>
<sequence length="208" mass="24087">MSSKMFEKFEKYLSVVHIVLVVAMILDPRYKMKVVEYYFPIIYCENAWSEIEQVKITCYNLLTDCQSKVKPESHGVSSILPAQVTESEDLNNLVTFLSSSSSNVHVKFELDHFLEEPILPWMQDFDILTWWKANGIKYPTLQQIAQDFLAVLVSTIASESTFSTGGRVVSIHRSRLCEDTLEALMCSQNWLWAEIEDIEGIFIKPWRF</sequence>
<dbReference type="PANTHER" id="PTHR23272:SF187">
    <property type="entry name" value="AC9 TRANSPOSASE-RELATED"/>
    <property type="match status" value="1"/>
</dbReference>
<keyword evidence="4" id="KW-1185">Reference proteome</keyword>
<dbReference type="Pfam" id="PF05699">
    <property type="entry name" value="Dimer_Tnp_hAT"/>
    <property type="match status" value="1"/>
</dbReference>
<dbReference type="GO" id="GO:0003677">
    <property type="term" value="F:DNA binding"/>
    <property type="evidence" value="ECO:0007669"/>
    <property type="project" value="InterPro"/>
</dbReference>
<evidence type="ECO:0000313" key="4">
    <source>
        <dbReference type="Proteomes" id="UP000467840"/>
    </source>
</evidence>
<dbReference type="InterPro" id="IPR012337">
    <property type="entry name" value="RNaseH-like_sf"/>
</dbReference>
<dbReference type="EMBL" id="JAAGAX010000008">
    <property type="protein sequence ID" value="KAF2306070.1"/>
    <property type="molecule type" value="Genomic_DNA"/>
</dbReference>
<evidence type="ECO:0000259" key="2">
    <source>
        <dbReference type="Pfam" id="PF14372"/>
    </source>
</evidence>
<comment type="caution">
    <text evidence="3">The sequence shown here is derived from an EMBL/GenBank/DDBJ whole genome shotgun (WGS) entry which is preliminary data.</text>
</comment>
<organism evidence="3 4">
    <name type="scientific">Hevea brasiliensis</name>
    <name type="common">Para rubber tree</name>
    <name type="synonym">Siphonia brasiliensis</name>
    <dbReference type="NCBI Taxonomy" id="3981"/>
    <lineage>
        <taxon>Eukaryota</taxon>
        <taxon>Viridiplantae</taxon>
        <taxon>Streptophyta</taxon>
        <taxon>Embryophyta</taxon>
        <taxon>Tracheophyta</taxon>
        <taxon>Spermatophyta</taxon>
        <taxon>Magnoliopsida</taxon>
        <taxon>eudicotyledons</taxon>
        <taxon>Gunneridae</taxon>
        <taxon>Pentapetalae</taxon>
        <taxon>rosids</taxon>
        <taxon>fabids</taxon>
        <taxon>Malpighiales</taxon>
        <taxon>Euphorbiaceae</taxon>
        <taxon>Crotonoideae</taxon>
        <taxon>Micrandreae</taxon>
        <taxon>Hevea</taxon>
    </lineage>
</organism>
<name>A0A6A6LX84_HEVBR</name>
<feature type="domain" description="hAT-like transposase RNase-H fold" evidence="2">
    <location>
        <begin position="1"/>
        <end position="62"/>
    </location>
</feature>
<proteinExistence type="predicted"/>
<reference evidence="3 4" key="1">
    <citation type="journal article" date="2020" name="Mol. Plant">
        <title>The Chromosome-Based Rubber Tree Genome Provides New Insights into Spurge Genome Evolution and Rubber Biosynthesis.</title>
        <authorList>
            <person name="Liu J."/>
            <person name="Shi C."/>
            <person name="Shi C.C."/>
            <person name="Li W."/>
            <person name="Zhang Q.J."/>
            <person name="Zhang Y."/>
            <person name="Li K."/>
            <person name="Lu H.F."/>
            <person name="Shi C."/>
            <person name="Zhu S.T."/>
            <person name="Xiao Z.Y."/>
            <person name="Nan H."/>
            <person name="Yue Y."/>
            <person name="Zhu X.G."/>
            <person name="Wu Y."/>
            <person name="Hong X.N."/>
            <person name="Fan G.Y."/>
            <person name="Tong Y."/>
            <person name="Zhang D."/>
            <person name="Mao C.L."/>
            <person name="Liu Y.L."/>
            <person name="Hao S.J."/>
            <person name="Liu W.Q."/>
            <person name="Lv M.Q."/>
            <person name="Zhang H.B."/>
            <person name="Liu Y."/>
            <person name="Hu-Tang G.R."/>
            <person name="Wang J.P."/>
            <person name="Wang J.H."/>
            <person name="Sun Y.H."/>
            <person name="Ni S.B."/>
            <person name="Chen W.B."/>
            <person name="Zhang X.C."/>
            <person name="Jiao Y.N."/>
            <person name="Eichler E.E."/>
            <person name="Li G.H."/>
            <person name="Liu X."/>
            <person name="Gao L.Z."/>
        </authorList>
    </citation>
    <scope>NUCLEOTIDE SEQUENCE [LARGE SCALE GENOMIC DNA]</scope>
    <source>
        <strain evidence="4">cv. GT1</strain>
        <tissue evidence="3">Leaf</tissue>
    </source>
</reference>
<dbReference type="GO" id="GO:0046983">
    <property type="term" value="F:protein dimerization activity"/>
    <property type="evidence" value="ECO:0007669"/>
    <property type="project" value="InterPro"/>
</dbReference>